<dbReference type="eggNOG" id="ENOG502SAX9">
    <property type="taxonomic scope" value="Eukaryota"/>
</dbReference>
<dbReference type="GO" id="GO:0005743">
    <property type="term" value="C:mitochondrial inner membrane"/>
    <property type="evidence" value="ECO:0007669"/>
    <property type="project" value="InterPro"/>
</dbReference>
<keyword evidence="5" id="KW-1185">Reference proteome</keyword>
<comment type="subcellular location">
    <subcellularLocation>
        <location evidence="1">Mitochondrion</location>
    </subcellularLocation>
</comment>
<accession>M3AQB7</accession>
<dbReference type="KEGG" id="pfj:MYCFIDRAFT_77390"/>
<dbReference type="STRING" id="383855.M3AQB7"/>
<dbReference type="OrthoDB" id="19619at2759"/>
<gene>
    <name evidence="4" type="ORF">MYCFIDRAFT_77390</name>
</gene>
<evidence type="ECO:0000313" key="4">
    <source>
        <dbReference type="EMBL" id="EME86791.1"/>
    </source>
</evidence>
<dbReference type="VEuPathDB" id="FungiDB:MYCFIDRAFT_77390"/>
<dbReference type="EMBL" id="KB446556">
    <property type="protein sequence ID" value="EME86791.1"/>
    <property type="molecule type" value="Genomic_DNA"/>
</dbReference>
<reference evidence="4 5" key="1">
    <citation type="journal article" date="2012" name="PLoS Pathog.">
        <title>Diverse lifestyles and strategies of plant pathogenesis encoded in the genomes of eighteen Dothideomycetes fungi.</title>
        <authorList>
            <person name="Ohm R.A."/>
            <person name="Feau N."/>
            <person name="Henrissat B."/>
            <person name="Schoch C.L."/>
            <person name="Horwitz B.A."/>
            <person name="Barry K.W."/>
            <person name="Condon B.J."/>
            <person name="Copeland A.C."/>
            <person name="Dhillon B."/>
            <person name="Glaser F."/>
            <person name="Hesse C.N."/>
            <person name="Kosti I."/>
            <person name="LaButti K."/>
            <person name="Lindquist E.A."/>
            <person name="Lucas S."/>
            <person name="Salamov A.A."/>
            <person name="Bradshaw R.E."/>
            <person name="Ciuffetti L."/>
            <person name="Hamelin R.C."/>
            <person name="Kema G.H.J."/>
            <person name="Lawrence C."/>
            <person name="Scott J.A."/>
            <person name="Spatafora J.W."/>
            <person name="Turgeon B.G."/>
            <person name="de Wit P.J.G.M."/>
            <person name="Zhong S."/>
            <person name="Goodwin S.B."/>
            <person name="Grigoriev I.V."/>
        </authorList>
    </citation>
    <scope>NUCLEOTIDE SEQUENCE [LARGE SCALE GENOMIC DNA]</scope>
    <source>
        <strain evidence="4 5">CIRAD86</strain>
    </source>
</reference>
<dbReference type="PANTHER" id="PTHR28554:SF1">
    <property type="entry name" value="LARGE RIBOSOMAL SUBUNIT PROTEIN ML45"/>
    <property type="match status" value="1"/>
</dbReference>
<dbReference type="GO" id="GO:0032979">
    <property type="term" value="P:protein insertion into mitochondrial inner membrane from matrix"/>
    <property type="evidence" value="ECO:0007669"/>
    <property type="project" value="InterPro"/>
</dbReference>
<organism evidence="4 5">
    <name type="scientific">Pseudocercospora fijiensis (strain CIRAD86)</name>
    <name type="common">Black leaf streak disease fungus</name>
    <name type="synonym">Mycosphaerella fijiensis</name>
    <dbReference type="NCBI Taxonomy" id="383855"/>
    <lineage>
        <taxon>Eukaryota</taxon>
        <taxon>Fungi</taxon>
        <taxon>Dikarya</taxon>
        <taxon>Ascomycota</taxon>
        <taxon>Pezizomycotina</taxon>
        <taxon>Dothideomycetes</taxon>
        <taxon>Dothideomycetidae</taxon>
        <taxon>Mycosphaerellales</taxon>
        <taxon>Mycosphaerellaceae</taxon>
        <taxon>Pseudocercospora</taxon>
    </lineage>
</organism>
<dbReference type="PANTHER" id="PTHR28554">
    <property type="entry name" value="39S RIBOSOMAL PROTEIN L45, MITOCHONDRIAL"/>
    <property type="match status" value="1"/>
</dbReference>
<dbReference type="HOGENOM" id="CLU_055139_1_0_1"/>
<keyword evidence="2" id="KW-0809">Transit peptide</keyword>
<dbReference type="InterPro" id="IPR024621">
    <property type="entry name" value="Mba1"/>
</dbReference>
<evidence type="ECO:0000313" key="5">
    <source>
        <dbReference type="Proteomes" id="UP000016932"/>
    </source>
</evidence>
<dbReference type="AlphaFoldDB" id="M3AQB7"/>
<evidence type="ECO:0000256" key="3">
    <source>
        <dbReference type="ARBA" id="ARBA00023128"/>
    </source>
</evidence>
<protein>
    <submittedName>
        <fullName evidence="4">Uncharacterized protein</fullName>
    </submittedName>
</protein>
<dbReference type="RefSeq" id="XP_007922777.1">
    <property type="nucleotide sequence ID" value="XM_007924586.1"/>
</dbReference>
<dbReference type="InterPro" id="IPR051975">
    <property type="entry name" value="mtLSU_mL45"/>
</dbReference>
<proteinExistence type="predicted"/>
<dbReference type="GeneID" id="19341307"/>
<dbReference type="Gene3D" id="3.10.450.240">
    <property type="match status" value="1"/>
</dbReference>
<sequence length="256" mass="29614">MLNYMGLIEGTFVPPTGHKLPSLFTQTRDRLQIEKSRFMNFVKYCQSHFMAFWFVKPRLQLQRSKTPKIAQEIYEAMYKALAAGDLNNDAGLEHTLAPGFAKSLQSRIHQRAHGELLEWKLHKYLERPRCVAYVFALPDVKGSNEKRTGIMQAVVRISSQQSLMRLKRMRVLDPATQQYVVADVPVDRNGQAIPEEKIQEEEMKNRKDVTEYLVLQRLLRQGEVGEWQAWGTTTETGLQEIRKQKEVKQKRLLGAA</sequence>
<name>M3AQB7_PSEFD</name>
<keyword evidence="3" id="KW-0496">Mitochondrion</keyword>
<dbReference type="Proteomes" id="UP000016932">
    <property type="component" value="Unassembled WGS sequence"/>
</dbReference>
<dbReference type="Pfam" id="PF07961">
    <property type="entry name" value="MBA1"/>
    <property type="match status" value="1"/>
</dbReference>
<evidence type="ECO:0000256" key="1">
    <source>
        <dbReference type="ARBA" id="ARBA00004173"/>
    </source>
</evidence>
<evidence type="ECO:0000256" key="2">
    <source>
        <dbReference type="ARBA" id="ARBA00022946"/>
    </source>
</evidence>